<organism evidence="8">
    <name type="scientific">Acanthamoeba castellanii</name>
    <name type="common">Amoeba</name>
    <dbReference type="NCBI Taxonomy" id="5755"/>
    <lineage>
        <taxon>Eukaryota</taxon>
        <taxon>Amoebozoa</taxon>
        <taxon>Discosea</taxon>
        <taxon>Longamoebia</taxon>
        <taxon>Centramoebida</taxon>
        <taxon>Acanthamoebidae</taxon>
        <taxon>Acanthamoeba</taxon>
    </lineage>
</organism>
<dbReference type="PANTHER" id="PTHR48012:SF2">
    <property type="entry name" value="STERILE20-LIKE KINASE, ISOFORM B"/>
    <property type="match status" value="1"/>
</dbReference>
<evidence type="ECO:0000256" key="1">
    <source>
        <dbReference type="ARBA" id="ARBA00012513"/>
    </source>
</evidence>
<feature type="domain" description="Protein kinase" evidence="7">
    <location>
        <begin position="105"/>
        <end position="358"/>
    </location>
</feature>
<dbReference type="SMART" id="SM00220">
    <property type="entry name" value="S_TKc"/>
    <property type="match status" value="1"/>
</dbReference>
<feature type="binding site" evidence="4">
    <location>
        <position position="134"/>
    </location>
    <ligand>
        <name>ATP</name>
        <dbReference type="ChEBI" id="CHEBI:30616"/>
    </ligand>
</feature>
<dbReference type="GO" id="GO:0005524">
    <property type="term" value="F:ATP binding"/>
    <property type="evidence" value="ECO:0007669"/>
    <property type="project" value="UniProtKB-UniRule"/>
</dbReference>
<feature type="region of interest" description="Disordered" evidence="6">
    <location>
        <begin position="1"/>
        <end position="70"/>
    </location>
</feature>
<keyword evidence="8" id="KW-0418">Kinase</keyword>
<keyword evidence="5" id="KW-0175">Coiled coil</keyword>
<evidence type="ECO:0000313" key="8">
    <source>
        <dbReference type="EMBL" id="AFD36254.1"/>
    </source>
</evidence>
<proteinExistence type="evidence at transcript level"/>
<dbReference type="EC" id="2.7.11.1" evidence="1"/>
<dbReference type="Pfam" id="PF00069">
    <property type="entry name" value="Pkinase"/>
    <property type="match status" value="1"/>
</dbReference>
<keyword evidence="8" id="KW-0934">Plastid</keyword>
<dbReference type="InterPro" id="IPR000719">
    <property type="entry name" value="Prot_kinase_dom"/>
</dbReference>
<dbReference type="AlphaFoldDB" id="H9C8A1"/>
<dbReference type="PROSITE" id="PS00107">
    <property type="entry name" value="PROTEIN_KINASE_ATP"/>
    <property type="match status" value="1"/>
</dbReference>
<dbReference type="SUPFAM" id="SSF56112">
    <property type="entry name" value="Protein kinase-like (PK-like)"/>
    <property type="match status" value="1"/>
</dbReference>
<feature type="compositionally biased region" description="Basic and acidic residues" evidence="6">
    <location>
        <begin position="488"/>
        <end position="507"/>
    </location>
</feature>
<evidence type="ECO:0000256" key="4">
    <source>
        <dbReference type="PROSITE-ProRule" id="PRU10141"/>
    </source>
</evidence>
<feature type="region of interest" description="Disordered" evidence="6">
    <location>
        <begin position="483"/>
        <end position="525"/>
    </location>
</feature>
<dbReference type="GO" id="GO:0005737">
    <property type="term" value="C:cytoplasm"/>
    <property type="evidence" value="ECO:0007669"/>
    <property type="project" value="TreeGrafter"/>
</dbReference>
<dbReference type="PROSITE" id="PS50011">
    <property type="entry name" value="PROTEIN_KINASE_DOM"/>
    <property type="match status" value="1"/>
</dbReference>
<dbReference type="PROSITE" id="PS00108">
    <property type="entry name" value="PROTEIN_KINASE_ST"/>
    <property type="match status" value="1"/>
</dbReference>
<dbReference type="Gene3D" id="1.10.510.10">
    <property type="entry name" value="Transferase(Phosphotransferase) domain 1"/>
    <property type="match status" value="1"/>
</dbReference>
<evidence type="ECO:0000256" key="2">
    <source>
        <dbReference type="ARBA" id="ARBA00022741"/>
    </source>
</evidence>
<evidence type="ECO:0000259" key="7">
    <source>
        <dbReference type="PROSITE" id="PS50011"/>
    </source>
</evidence>
<dbReference type="InterPro" id="IPR050629">
    <property type="entry name" value="STE20/SPS1-PAK"/>
</dbReference>
<dbReference type="VEuPathDB" id="AmoebaDB:ACA1_174040"/>
<accession>H9C8A1</accession>
<protein>
    <recommendedName>
        <fullName evidence="1">non-specific serine/threonine protein kinase</fullName>
        <ecNumber evidence="1">2.7.11.1</ecNumber>
    </recommendedName>
</protein>
<evidence type="ECO:0000256" key="5">
    <source>
        <dbReference type="SAM" id="Coils"/>
    </source>
</evidence>
<dbReference type="InterPro" id="IPR017441">
    <property type="entry name" value="Protein_kinase_ATP_BS"/>
</dbReference>
<dbReference type="FunFam" id="1.10.510.10:FF:001091">
    <property type="entry name" value="STE family protein kinase"/>
    <property type="match status" value="1"/>
</dbReference>
<reference evidence="8" key="1">
    <citation type="submission" date="2011-12" db="EMBL/GenBank/DDBJ databases">
        <authorList>
            <person name="Moon E.-K."/>
            <person name="Chung D.-I."/>
            <person name="Hong Y."/>
            <person name="Kong H.-H."/>
        </authorList>
    </citation>
    <scope>NUCLEOTIDE SEQUENCE</scope>
</reference>
<keyword evidence="2 4" id="KW-0547">Nucleotide-binding</keyword>
<name>H9C8A1_ACACA</name>
<dbReference type="EMBL" id="JQ253400">
    <property type="protein sequence ID" value="AFD36254.1"/>
    <property type="molecule type" value="mRNA"/>
</dbReference>
<keyword evidence="8" id="KW-0808">Transferase</keyword>
<keyword evidence="3 4" id="KW-0067">ATP-binding</keyword>
<evidence type="ECO:0000256" key="3">
    <source>
        <dbReference type="ARBA" id="ARBA00022840"/>
    </source>
</evidence>
<dbReference type="PANTHER" id="PTHR48012">
    <property type="entry name" value="STERILE20-LIKE KINASE, ISOFORM B-RELATED"/>
    <property type="match status" value="1"/>
</dbReference>
<evidence type="ECO:0000256" key="6">
    <source>
        <dbReference type="SAM" id="MobiDB-lite"/>
    </source>
</evidence>
<dbReference type="InterPro" id="IPR011009">
    <property type="entry name" value="Kinase-like_dom_sf"/>
</dbReference>
<feature type="non-terminal residue" evidence="8">
    <location>
        <position position="1"/>
    </location>
</feature>
<dbReference type="InterPro" id="IPR008271">
    <property type="entry name" value="Ser/Thr_kinase_AS"/>
</dbReference>
<feature type="coiled-coil region" evidence="5">
    <location>
        <begin position="556"/>
        <end position="583"/>
    </location>
</feature>
<reference evidence="8" key="2">
    <citation type="journal article" date="2012" name="Exp. Parasitol.">
        <title>Protein kinase C signaling molecules regulate encystation of Acanthamoeba.</title>
        <authorList>
            <person name="Moon E.K."/>
            <person name="Chung D.I."/>
            <person name="Hong Y."/>
            <person name="Kong H.H."/>
        </authorList>
    </citation>
    <scope>NUCLEOTIDE SEQUENCE</scope>
</reference>
<dbReference type="GO" id="GO:0004674">
    <property type="term" value="F:protein serine/threonine kinase activity"/>
    <property type="evidence" value="ECO:0007669"/>
    <property type="project" value="UniProtKB-EC"/>
</dbReference>
<sequence length="587" mass="64033">STSHFILLGSPTPPSLPQPVELIRSPRLGASAAMSTLPNKKDSGSISRRKSSVPAPLKDEKKKKKPGKGDFIISGPTAPAQHVVHVDKNWNWSSGLNGEEGHTQFDAGVKLGQGAYGAVFKGTHIASGAILAIKQCPNLGPSKESIQKEIDILKQCQHDNIVQYYGSTDKGKVLWILMEFCGGGAVNDLMASMPAKTFSEQQIAAIIAESLKGLIYLHSKNIIHRDIKAANILLTETGQCKLADFGVSGQMKDEFGKKNTVTGTPLWMAPEVVDGDKYDAKADVWSLGITAIEMAQGEPPYMQLKMMQAMVKICSGPPPRLEEPDKWSKEFNQFLADTLVKEPSARPSSVELLNHPFIKAVPDPHAVIVEMLKACGKYSAVDMYSAIQAANKAKTAESESVEDGNSLSLSSPIAKDTHEDPQVKGLKAMIAELQKELGEEKKKNAQLVAEAGESINLSVSEQDFLAKSKEDIVKELLKTKKKLKRAKNRLEEADRERKKNSNDEDKKKTKRKSKQPNSLDEELELSSREELIKKVKLLDAQNRAIAQTKSQGDATVKLLLNQIKELESKVAEANAAAGSDKKKSKGK</sequence>
<geneLocation type="plastid" evidence="8"/>
<gene>
    <name evidence="8" type="primary">PKC25</name>
</gene>
<feature type="region of interest" description="Disordered" evidence="6">
    <location>
        <begin position="395"/>
        <end position="422"/>
    </location>
</feature>